<dbReference type="InterPro" id="IPR013783">
    <property type="entry name" value="Ig-like_fold"/>
</dbReference>
<accession>A0A2T3BFN1</accession>
<feature type="region of interest" description="Disordered" evidence="1">
    <location>
        <begin position="99"/>
        <end position="146"/>
    </location>
</feature>
<dbReference type="GeneID" id="36571547"/>
<keyword evidence="5" id="KW-1185">Reference proteome</keyword>
<proteinExistence type="predicted"/>
<keyword evidence="2" id="KW-1133">Transmembrane helix</keyword>
<keyword evidence="2" id="KW-0812">Transmembrane</keyword>
<feature type="compositionally biased region" description="Basic and acidic residues" evidence="1">
    <location>
        <begin position="281"/>
        <end position="290"/>
    </location>
</feature>
<feature type="compositionally biased region" description="Basic and acidic residues" evidence="1">
    <location>
        <begin position="121"/>
        <end position="145"/>
    </location>
</feature>
<feature type="region of interest" description="Disordered" evidence="1">
    <location>
        <begin position="330"/>
        <end position="488"/>
    </location>
</feature>
<feature type="transmembrane region" description="Helical" evidence="2">
    <location>
        <begin position="521"/>
        <end position="542"/>
    </location>
</feature>
<evidence type="ECO:0000256" key="1">
    <source>
        <dbReference type="SAM" id="MobiDB-lite"/>
    </source>
</evidence>
<sequence length="559" mass="60566">MTSRRTVVPIEFSKPGVQPPVYLAGSFSDPAWQPQEMRFTVDDQNQHRYHKEVEVEEGKEYQYKFRIGNGDWWMLDEDSPTATDDAGNRNNILAVSIHQESTETGQSQQSSKVSAPSATLDKMDPELETKGDTGAKASMKDDKKPTYASVVARQNHVEPDNALTRDQTSTPELANVAAEVADAATILDKEPPTPPIPDEEAGRIGFRRMSLTPIPDVAATAAEVAESAAIIDDEDEPDEDEQRLQMPPIYAMVPGDEMTESGTVTPWEDRAPLFAHECVQRPETEDKEPGAPETPGAALGQVETNIDPNDPTIEAFPSERRLILESVRTSASRLNEDETAIETSSSPVIGPEPYVERLGAPSPSPHLETSGGSLDSIPEDSNREEAATSDELDNEGPGPSIDGHEVSPREIVSPMEGPTDTVESATPGASLKAQSSDKPFEQSVENTAAASRSEEGGDQTQLTKRKAPSPAAERPATPSSMRPTGQDAKPKGFLRSFLSLIFIDWIGGLITRICGGDRHALLAMTALVLVTVPPAVYLYYLINSNLAPQYHIPHAAKTR</sequence>
<dbReference type="InParanoid" id="A0A2T3BFN1"/>
<evidence type="ECO:0000313" key="4">
    <source>
        <dbReference type="EMBL" id="PSS28227.1"/>
    </source>
</evidence>
<protein>
    <recommendedName>
        <fullName evidence="3">AMP-activated protein kinase glycogen-binding domain-containing protein</fullName>
    </recommendedName>
</protein>
<dbReference type="InterPro" id="IPR014756">
    <property type="entry name" value="Ig_E-set"/>
</dbReference>
<dbReference type="STRING" id="857342.A0A2T3BFN1"/>
<feature type="compositionally biased region" description="Polar residues" evidence="1">
    <location>
        <begin position="432"/>
        <end position="450"/>
    </location>
</feature>
<feature type="domain" description="AMP-activated protein kinase glycogen-binding" evidence="3">
    <location>
        <begin position="20"/>
        <end position="96"/>
    </location>
</feature>
<evidence type="ECO:0000256" key="2">
    <source>
        <dbReference type="SAM" id="Phobius"/>
    </source>
</evidence>
<reference evidence="4 5" key="1">
    <citation type="journal article" date="2018" name="New Phytol.">
        <title>Comparative genomics and transcriptomics depict ericoid mycorrhizal fungi as versatile saprotrophs and plant mutualists.</title>
        <authorList>
            <person name="Martino E."/>
            <person name="Morin E."/>
            <person name="Grelet G.A."/>
            <person name="Kuo A."/>
            <person name="Kohler A."/>
            <person name="Daghino S."/>
            <person name="Barry K.W."/>
            <person name="Cichocki N."/>
            <person name="Clum A."/>
            <person name="Dockter R.B."/>
            <person name="Hainaut M."/>
            <person name="Kuo R.C."/>
            <person name="LaButti K."/>
            <person name="Lindahl B.D."/>
            <person name="Lindquist E.A."/>
            <person name="Lipzen A."/>
            <person name="Khouja H.R."/>
            <person name="Magnuson J."/>
            <person name="Murat C."/>
            <person name="Ohm R.A."/>
            <person name="Singer S.W."/>
            <person name="Spatafora J.W."/>
            <person name="Wang M."/>
            <person name="Veneault-Fourrey C."/>
            <person name="Henrissat B."/>
            <person name="Grigoriev I.V."/>
            <person name="Martin F.M."/>
            <person name="Perotto S."/>
        </authorList>
    </citation>
    <scope>NUCLEOTIDE SEQUENCE [LARGE SCALE GENOMIC DNA]</scope>
    <source>
        <strain evidence="4 5">ATCC 22711</strain>
    </source>
</reference>
<feature type="region of interest" description="Disordered" evidence="1">
    <location>
        <begin position="281"/>
        <end position="318"/>
    </location>
</feature>
<name>A0A2T3BFN1_AMORE</name>
<dbReference type="InterPro" id="IPR032640">
    <property type="entry name" value="AMPK1_CBM"/>
</dbReference>
<dbReference type="EMBL" id="KZ679006">
    <property type="protein sequence ID" value="PSS28227.1"/>
    <property type="molecule type" value="Genomic_DNA"/>
</dbReference>
<feature type="compositionally biased region" description="Low complexity" evidence="1">
    <location>
        <begin position="102"/>
        <end position="111"/>
    </location>
</feature>
<gene>
    <name evidence="4" type="ORF">M430DRAFT_164582</name>
</gene>
<dbReference type="Pfam" id="PF16561">
    <property type="entry name" value="AMPK1_CBM"/>
    <property type="match status" value="1"/>
</dbReference>
<evidence type="ECO:0000313" key="5">
    <source>
        <dbReference type="Proteomes" id="UP000241818"/>
    </source>
</evidence>
<dbReference type="Proteomes" id="UP000241818">
    <property type="component" value="Unassembled WGS sequence"/>
</dbReference>
<dbReference type="SUPFAM" id="SSF81296">
    <property type="entry name" value="E set domains"/>
    <property type="match status" value="1"/>
</dbReference>
<dbReference type="Gene3D" id="2.60.40.10">
    <property type="entry name" value="Immunoglobulins"/>
    <property type="match status" value="1"/>
</dbReference>
<keyword evidence="2" id="KW-0472">Membrane</keyword>
<organism evidence="4 5">
    <name type="scientific">Amorphotheca resinae ATCC 22711</name>
    <dbReference type="NCBI Taxonomy" id="857342"/>
    <lineage>
        <taxon>Eukaryota</taxon>
        <taxon>Fungi</taxon>
        <taxon>Dikarya</taxon>
        <taxon>Ascomycota</taxon>
        <taxon>Pezizomycotina</taxon>
        <taxon>Leotiomycetes</taxon>
        <taxon>Helotiales</taxon>
        <taxon>Amorphothecaceae</taxon>
        <taxon>Amorphotheca</taxon>
    </lineage>
</organism>
<dbReference type="AlphaFoldDB" id="A0A2T3BFN1"/>
<dbReference type="OrthoDB" id="5350410at2759"/>
<dbReference type="CDD" id="cd02859">
    <property type="entry name" value="E_set_AMPKbeta_like_N"/>
    <property type="match status" value="1"/>
</dbReference>
<dbReference type="RefSeq" id="XP_024725752.1">
    <property type="nucleotide sequence ID" value="XM_024863466.1"/>
</dbReference>
<evidence type="ECO:0000259" key="3">
    <source>
        <dbReference type="Pfam" id="PF16561"/>
    </source>
</evidence>